<evidence type="ECO:0000256" key="2">
    <source>
        <dbReference type="RuleBase" id="RU000363"/>
    </source>
</evidence>
<protein>
    <submittedName>
        <fullName evidence="3">SDR family oxidoreductase</fullName>
    </submittedName>
</protein>
<proteinExistence type="inferred from homology"/>
<gene>
    <name evidence="3" type="ORF">GCM10023186_28710</name>
</gene>
<dbReference type="Gene3D" id="3.40.50.720">
    <property type="entry name" value="NAD(P)-binding Rossmann-like Domain"/>
    <property type="match status" value="1"/>
</dbReference>
<dbReference type="SUPFAM" id="SSF51735">
    <property type="entry name" value="NAD(P)-binding Rossmann-fold domains"/>
    <property type="match status" value="1"/>
</dbReference>
<reference evidence="4" key="1">
    <citation type="journal article" date="2019" name="Int. J. Syst. Evol. Microbiol.">
        <title>The Global Catalogue of Microorganisms (GCM) 10K type strain sequencing project: providing services to taxonomists for standard genome sequencing and annotation.</title>
        <authorList>
            <consortium name="The Broad Institute Genomics Platform"/>
            <consortium name="The Broad Institute Genome Sequencing Center for Infectious Disease"/>
            <person name="Wu L."/>
            <person name="Ma J."/>
        </authorList>
    </citation>
    <scope>NUCLEOTIDE SEQUENCE [LARGE SCALE GENOMIC DNA]</scope>
    <source>
        <strain evidence="4">JCM 17924</strain>
    </source>
</reference>
<dbReference type="Pfam" id="PF00106">
    <property type="entry name" value="adh_short"/>
    <property type="match status" value="1"/>
</dbReference>
<dbReference type="Proteomes" id="UP001500454">
    <property type="component" value="Unassembled WGS sequence"/>
</dbReference>
<dbReference type="PRINTS" id="PR00080">
    <property type="entry name" value="SDRFAMILY"/>
</dbReference>
<organism evidence="3 4">
    <name type="scientific">Hymenobacter koreensis</name>
    <dbReference type="NCBI Taxonomy" id="1084523"/>
    <lineage>
        <taxon>Bacteria</taxon>
        <taxon>Pseudomonadati</taxon>
        <taxon>Bacteroidota</taxon>
        <taxon>Cytophagia</taxon>
        <taxon>Cytophagales</taxon>
        <taxon>Hymenobacteraceae</taxon>
        <taxon>Hymenobacter</taxon>
    </lineage>
</organism>
<sequence>MISDSAAPLRGKTILLTGASGGIGLAAAHQLAALGAHLLLVCRNPDRGEQAREAVEQAAPGTRIELLLCNLSQLAEINQLCDQILECYPRLDVLINNAGVLPSRLQVTAEGHELCWVTNHLAPFVLTNRLLPLLEASPAGRVITVASEAHRLGEIETTATRRNDSAHNSAFTAYCDSKLANILFTKALAERLELTGITAYSLHPGIVRSKLFAGSSWLMRTLVKLATPFTISTEQAAAALVHLVTDHGATKYNGQYFKRGRPTSISNRAANLAEAQRLWRISADETGVGQ</sequence>
<keyword evidence="1" id="KW-0560">Oxidoreductase</keyword>
<dbReference type="InterPro" id="IPR002347">
    <property type="entry name" value="SDR_fam"/>
</dbReference>
<dbReference type="PANTHER" id="PTHR43157">
    <property type="entry name" value="PHOSPHATIDYLINOSITOL-GLYCAN BIOSYNTHESIS CLASS F PROTEIN-RELATED"/>
    <property type="match status" value="1"/>
</dbReference>
<dbReference type="PANTHER" id="PTHR43157:SF31">
    <property type="entry name" value="PHOSPHATIDYLINOSITOL-GLYCAN BIOSYNTHESIS CLASS F PROTEIN"/>
    <property type="match status" value="1"/>
</dbReference>
<comment type="caution">
    <text evidence="3">The sequence shown here is derived from an EMBL/GenBank/DDBJ whole genome shotgun (WGS) entry which is preliminary data.</text>
</comment>
<dbReference type="RefSeq" id="WP_345225333.1">
    <property type="nucleotide sequence ID" value="NZ_BAABHA010000010.1"/>
</dbReference>
<dbReference type="InterPro" id="IPR036291">
    <property type="entry name" value="NAD(P)-bd_dom_sf"/>
</dbReference>
<keyword evidence="4" id="KW-1185">Reference proteome</keyword>
<dbReference type="PRINTS" id="PR00081">
    <property type="entry name" value="GDHRDH"/>
</dbReference>
<evidence type="ECO:0000256" key="1">
    <source>
        <dbReference type="ARBA" id="ARBA00023002"/>
    </source>
</evidence>
<comment type="similarity">
    <text evidence="2">Belongs to the short-chain dehydrogenases/reductases (SDR) family.</text>
</comment>
<accession>A0ABP8J5V9</accession>
<evidence type="ECO:0000313" key="4">
    <source>
        <dbReference type="Proteomes" id="UP001500454"/>
    </source>
</evidence>
<dbReference type="EMBL" id="BAABHA010000010">
    <property type="protein sequence ID" value="GAA4385396.1"/>
    <property type="molecule type" value="Genomic_DNA"/>
</dbReference>
<evidence type="ECO:0000313" key="3">
    <source>
        <dbReference type="EMBL" id="GAA4385396.1"/>
    </source>
</evidence>
<name>A0ABP8J5V9_9BACT</name>